<dbReference type="GO" id="GO:0005829">
    <property type="term" value="C:cytosol"/>
    <property type="evidence" value="ECO:0007669"/>
    <property type="project" value="TreeGrafter"/>
</dbReference>
<keyword evidence="3" id="KW-1185">Reference proteome</keyword>
<dbReference type="RefSeq" id="WP_116623111.1">
    <property type="nucleotide sequence ID" value="NZ_QURN01000004.1"/>
</dbReference>
<organism evidence="2 3">
    <name type="scientific">Mesorhizobium denitrificans</name>
    <dbReference type="NCBI Taxonomy" id="2294114"/>
    <lineage>
        <taxon>Bacteria</taxon>
        <taxon>Pseudomonadati</taxon>
        <taxon>Pseudomonadota</taxon>
        <taxon>Alphaproteobacteria</taxon>
        <taxon>Hyphomicrobiales</taxon>
        <taxon>Phyllobacteriaceae</taxon>
        <taxon>Mesorhizobium</taxon>
    </lineage>
</organism>
<evidence type="ECO:0000259" key="1">
    <source>
        <dbReference type="Pfam" id="PF02538"/>
    </source>
</evidence>
<accession>A0A371XHJ1</accession>
<dbReference type="GO" id="GO:0006749">
    <property type="term" value="P:glutathione metabolic process"/>
    <property type="evidence" value="ECO:0007669"/>
    <property type="project" value="TreeGrafter"/>
</dbReference>
<gene>
    <name evidence="2" type="ORF">DY251_06870</name>
</gene>
<dbReference type="InterPro" id="IPR003692">
    <property type="entry name" value="Hydantoinase_B"/>
</dbReference>
<dbReference type="GO" id="GO:0017168">
    <property type="term" value="F:5-oxoprolinase (ATP-hydrolyzing) activity"/>
    <property type="evidence" value="ECO:0007669"/>
    <property type="project" value="TreeGrafter"/>
</dbReference>
<proteinExistence type="predicted"/>
<evidence type="ECO:0000313" key="3">
    <source>
        <dbReference type="Proteomes" id="UP000262379"/>
    </source>
</evidence>
<feature type="domain" description="Hydantoinase B/oxoprolinase" evidence="1">
    <location>
        <begin position="20"/>
        <end position="547"/>
    </location>
</feature>
<sequence length="607" mass="65139">MSDISSVPAEAATESAMDGSTLALLTARFEGIARKMANTLHRTGRSGILTIARDFSCVVLTAQHELLATAESLPNHVLRGPEIMSRTMAENHPVLRRGDAFLHNSPYHGCTHPADHSILVPIIDDEGRHRFTVMAKAHQADCGNSLPTTYMGSAIDVYNEGALIFPAVKVQQNYEHVMDIIRMCQLRIRVPEQWWGDYLATLGAARVGEREIMALGAEIGWDRLADYASQWFDYSERRMIEVIRALPAGRVTRSSTHDPFPGTPAEGVKITATVEIKPEEAMIEVDMTDNPDTMPNGLNLSEACALSTPMIGVFNSIDHTVPKNEGSFRRIKIHLRDGCVVGRPRHPTSCSVATTNMADRVANPVQCAIAEIADGLGQAETGALIPPSCGVVSGVHDGKPFVNEVYLGCTGGAGTPWTDGWLTILHVGNAGMCYQDSIEVDELRHPIFVKARRLIPDSEGAGRFRGALGAYSEFSPVGCSMTVAYVSDGNVNPATGAREGMSGGASAQFRRKADGSLEPVPACAEVLIAEGEAMVSISGGGGGYGHPFERDPMRVAHDVREGWVSAERARQVYGIVLSPDGSPDLAATLACRDQMPGSRKGIGPTSE</sequence>
<dbReference type="AlphaFoldDB" id="A0A371XHJ1"/>
<evidence type="ECO:0000313" key="2">
    <source>
        <dbReference type="EMBL" id="RFC68676.1"/>
    </source>
</evidence>
<dbReference type="Pfam" id="PF02538">
    <property type="entry name" value="Hydantoinase_B"/>
    <property type="match status" value="1"/>
</dbReference>
<dbReference type="InterPro" id="IPR045079">
    <property type="entry name" value="Oxoprolinase-like"/>
</dbReference>
<protein>
    <submittedName>
        <fullName evidence="2">Hydantoinase B/oxoprolinase family protein</fullName>
    </submittedName>
</protein>
<dbReference type="PANTHER" id="PTHR11365">
    <property type="entry name" value="5-OXOPROLINASE RELATED"/>
    <property type="match status" value="1"/>
</dbReference>
<dbReference type="EMBL" id="QURN01000004">
    <property type="protein sequence ID" value="RFC68676.1"/>
    <property type="molecule type" value="Genomic_DNA"/>
</dbReference>
<comment type="caution">
    <text evidence="2">The sequence shown here is derived from an EMBL/GenBank/DDBJ whole genome shotgun (WGS) entry which is preliminary data.</text>
</comment>
<name>A0A371XHJ1_9HYPH</name>
<dbReference type="Proteomes" id="UP000262379">
    <property type="component" value="Unassembled WGS sequence"/>
</dbReference>
<dbReference type="PANTHER" id="PTHR11365:SF23">
    <property type="entry name" value="HYPOTHETICAL 5-OXOPROLINASE (EUROFUNG)-RELATED"/>
    <property type="match status" value="1"/>
</dbReference>
<reference evidence="3" key="1">
    <citation type="submission" date="2018-08" db="EMBL/GenBank/DDBJ databases">
        <authorList>
            <person name="Im W.T."/>
        </authorList>
    </citation>
    <scope>NUCLEOTIDE SEQUENCE [LARGE SCALE GENOMIC DNA]</scope>
    <source>
        <strain evidence="3">LA-28</strain>
    </source>
</reference>